<name>A0A0A9K3K4_ARUDO</name>
<proteinExistence type="predicted"/>
<dbReference type="AlphaFoldDB" id="A0A0A9K3K4"/>
<reference evidence="1" key="2">
    <citation type="journal article" date="2015" name="Data Brief">
        <title>Shoot transcriptome of the giant reed, Arundo donax.</title>
        <authorList>
            <person name="Barrero R.A."/>
            <person name="Guerrero F.D."/>
            <person name="Moolhuijzen P."/>
            <person name="Goolsby J.A."/>
            <person name="Tidwell J."/>
            <person name="Bellgard S.E."/>
            <person name="Bellgard M.I."/>
        </authorList>
    </citation>
    <scope>NUCLEOTIDE SEQUENCE</scope>
    <source>
        <tissue evidence="1">Shoot tissue taken approximately 20 cm above the soil surface</tissue>
    </source>
</reference>
<protein>
    <submittedName>
        <fullName evidence="1">Uncharacterized protein</fullName>
    </submittedName>
</protein>
<dbReference type="EMBL" id="GBRH01203563">
    <property type="protein sequence ID" value="JAD94332.1"/>
    <property type="molecule type" value="Transcribed_RNA"/>
</dbReference>
<sequence>MFTSDVEENRMARCTSPIFLTPDGCRTRRGYEWVYTRPVSSVDRRIRTLPIFPSLPLDVFSPLFSPSCPLSKTPTVRTVAGS</sequence>
<reference evidence="1" key="1">
    <citation type="submission" date="2014-09" db="EMBL/GenBank/DDBJ databases">
        <authorList>
            <person name="Magalhaes I.L.F."/>
            <person name="Oliveira U."/>
            <person name="Santos F.R."/>
            <person name="Vidigal T.H.D.A."/>
            <person name="Brescovit A.D."/>
            <person name="Santos A.J."/>
        </authorList>
    </citation>
    <scope>NUCLEOTIDE SEQUENCE</scope>
    <source>
        <tissue evidence="1">Shoot tissue taken approximately 20 cm above the soil surface</tissue>
    </source>
</reference>
<accession>A0A0A9K3K4</accession>
<organism evidence="1">
    <name type="scientific">Arundo donax</name>
    <name type="common">Giant reed</name>
    <name type="synonym">Donax arundinaceus</name>
    <dbReference type="NCBI Taxonomy" id="35708"/>
    <lineage>
        <taxon>Eukaryota</taxon>
        <taxon>Viridiplantae</taxon>
        <taxon>Streptophyta</taxon>
        <taxon>Embryophyta</taxon>
        <taxon>Tracheophyta</taxon>
        <taxon>Spermatophyta</taxon>
        <taxon>Magnoliopsida</taxon>
        <taxon>Liliopsida</taxon>
        <taxon>Poales</taxon>
        <taxon>Poaceae</taxon>
        <taxon>PACMAD clade</taxon>
        <taxon>Arundinoideae</taxon>
        <taxon>Arundineae</taxon>
        <taxon>Arundo</taxon>
    </lineage>
</organism>
<evidence type="ECO:0000313" key="1">
    <source>
        <dbReference type="EMBL" id="JAD94332.1"/>
    </source>
</evidence>